<accession>A0ABW2H653</accession>
<name>A0ABW2H653_9ACTN</name>
<feature type="compositionally biased region" description="Basic residues" evidence="1">
    <location>
        <begin position="20"/>
        <end position="30"/>
    </location>
</feature>
<sequence>MSEEALVACAGVQNSGRSGGPRRLKGKQHQHGSSVNGSRYQGATASRSYLDWRTWPTA</sequence>
<proteinExistence type="predicted"/>
<dbReference type="Proteomes" id="UP001596392">
    <property type="component" value="Unassembled WGS sequence"/>
</dbReference>
<comment type="caution">
    <text evidence="2">The sequence shown here is derived from an EMBL/GenBank/DDBJ whole genome shotgun (WGS) entry which is preliminary data.</text>
</comment>
<reference evidence="3" key="1">
    <citation type="journal article" date="2019" name="Int. J. Syst. Evol. Microbiol.">
        <title>The Global Catalogue of Microorganisms (GCM) 10K type strain sequencing project: providing services to taxonomists for standard genome sequencing and annotation.</title>
        <authorList>
            <consortium name="The Broad Institute Genomics Platform"/>
            <consortium name="The Broad Institute Genome Sequencing Center for Infectious Disease"/>
            <person name="Wu L."/>
            <person name="Ma J."/>
        </authorList>
    </citation>
    <scope>NUCLEOTIDE SEQUENCE [LARGE SCALE GENOMIC DNA]</scope>
    <source>
        <strain evidence="3">CGMCC 1.9106</strain>
    </source>
</reference>
<dbReference type="RefSeq" id="WP_376810466.1">
    <property type="nucleotide sequence ID" value="NZ_JBHTAC010000064.1"/>
</dbReference>
<evidence type="ECO:0000313" key="2">
    <source>
        <dbReference type="EMBL" id="MFC7247757.1"/>
    </source>
</evidence>
<feature type="compositionally biased region" description="Polar residues" evidence="1">
    <location>
        <begin position="31"/>
        <end position="42"/>
    </location>
</feature>
<evidence type="ECO:0000313" key="3">
    <source>
        <dbReference type="Proteomes" id="UP001596392"/>
    </source>
</evidence>
<gene>
    <name evidence="2" type="ORF">ACFQO7_35275</name>
</gene>
<feature type="region of interest" description="Disordered" evidence="1">
    <location>
        <begin position="1"/>
        <end position="42"/>
    </location>
</feature>
<dbReference type="EMBL" id="JBHTAC010000064">
    <property type="protein sequence ID" value="MFC7247757.1"/>
    <property type="molecule type" value="Genomic_DNA"/>
</dbReference>
<protein>
    <submittedName>
        <fullName evidence="2">Uncharacterized protein</fullName>
    </submittedName>
</protein>
<keyword evidence="3" id="KW-1185">Reference proteome</keyword>
<organism evidence="2 3">
    <name type="scientific">Catellatospora aurea</name>
    <dbReference type="NCBI Taxonomy" id="1337874"/>
    <lineage>
        <taxon>Bacteria</taxon>
        <taxon>Bacillati</taxon>
        <taxon>Actinomycetota</taxon>
        <taxon>Actinomycetes</taxon>
        <taxon>Micromonosporales</taxon>
        <taxon>Micromonosporaceae</taxon>
        <taxon>Catellatospora</taxon>
    </lineage>
</organism>
<evidence type="ECO:0000256" key="1">
    <source>
        <dbReference type="SAM" id="MobiDB-lite"/>
    </source>
</evidence>